<evidence type="ECO:0000256" key="2">
    <source>
        <dbReference type="ARBA" id="ARBA00022898"/>
    </source>
</evidence>
<evidence type="ECO:0000313" key="5">
    <source>
        <dbReference type="Proteomes" id="UP001597218"/>
    </source>
</evidence>
<feature type="domain" description="Aminotransferase class V" evidence="3">
    <location>
        <begin position="2"/>
        <end position="359"/>
    </location>
</feature>
<evidence type="ECO:0000256" key="1">
    <source>
        <dbReference type="ARBA" id="ARBA00001933"/>
    </source>
</evidence>
<dbReference type="Proteomes" id="UP001597218">
    <property type="component" value="Unassembled WGS sequence"/>
</dbReference>
<dbReference type="InterPro" id="IPR016454">
    <property type="entry name" value="Cysteine_dSase"/>
</dbReference>
<dbReference type="EMBL" id="JBHUGI010000006">
    <property type="protein sequence ID" value="MFD1927128.1"/>
    <property type="molecule type" value="Genomic_DNA"/>
</dbReference>
<dbReference type="PANTHER" id="PTHR11601">
    <property type="entry name" value="CYSTEINE DESULFURYLASE FAMILY MEMBER"/>
    <property type="match status" value="1"/>
</dbReference>
<dbReference type="PIRSF" id="PIRSF005572">
    <property type="entry name" value="NifS"/>
    <property type="match status" value="1"/>
</dbReference>
<dbReference type="InterPro" id="IPR015421">
    <property type="entry name" value="PyrdxlP-dep_Trfase_major"/>
</dbReference>
<organism evidence="4 5">
    <name type="scientific">Sporosarcina siberiensis</name>
    <dbReference type="NCBI Taxonomy" id="1365606"/>
    <lineage>
        <taxon>Bacteria</taxon>
        <taxon>Bacillati</taxon>
        <taxon>Bacillota</taxon>
        <taxon>Bacilli</taxon>
        <taxon>Bacillales</taxon>
        <taxon>Caryophanaceae</taxon>
        <taxon>Sporosarcina</taxon>
    </lineage>
</organism>
<evidence type="ECO:0000259" key="3">
    <source>
        <dbReference type="Pfam" id="PF00266"/>
    </source>
</evidence>
<dbReference type="PANTHER" id="PTHR11601:SF50">
    <property type="entry name" value="CYSTEINE DESULFURASE ISCS 2-RELATED"/>
    <property type="match status" value="1"/>
</dbReference>
<dbReference type="Gene3D" id="1.10.260.50">
    <property type="match status" value="1"/>
</dbReference>
<keyword evidence="5" id="KW-1185">Reference proteome</keyword>
<dbReference type="Pfam" id="PF00266">
    <property type="entry name" value="Aminotran_5"/>
    <property type="match status" value="1"/>
</dbReference>
<dbReference type="InterPro" id="IPR000192">
    <property type="entry name" value="Aminotrans_V_dom"/>
</dbReference>
<name>A0ABW4SCG1_9BACL</name>
<dbReference type="RefSeq" id="WP_381535783.1">
    <property type="nucleotide sequence ID" value="NZ_JBHUGI010000006.1"/>
</dbReference>
<protein>
    <submittedName>
        <fullName evidence="4">Cysteine desulfurase family protein</fullName>
    </submittedName>
</protein>
<evidence type="ECO:0000313" key="4">
    <source>
        <dbReference type="EMBL" id="MFD1927128.1"/>
    </source>
</evidence>
<proteinExistence type="predicted"/>
<comment type="caution">
    <text evidence="4">The sequence shown here is derived from an EMBL/GenBank/DDBJ whole genome shotgun (WGS) entry which is preliminary data.</text>
</comment>
<dbReference type="SUPFAM" id="SSF53383">
    <property type="entry name" value="PLP-dependent transferases"/>
    <property type="match status" value="1"/>
</dbReference>
<sequence>MIYLDNSATTVPSEEVLAAFVEANRKYYANPASLHLAGKNAENLLERSRKQIASLLDAPECEIIFTSGGTEANNLAVIGLAYANHAKGSHIITTRIEHPSVLNAMVYLEKKGFEIDYLTCNKQGLISPLELKEKIRKNTILVSIMHVNNEIGTIQPIVEFAKIIKENSRAVFHSDAVQSYGRLPISLAGMGPDAITVSAHKINGLKGSGLLALRKGLVIHAVSFGGGQENGHRNGTVSVPNAAVFAKAMRLISSENKTNSYLNWRNLIINHIKKFDDVLILAEDAGAPHILAIAFPKIKGEIAVNFFQENGITLSTSSACSSKSGRASHVIEEVQLPEHFKQGVIRISFGKNNTEEEILEFNNVFNKFMKLLGRGKTNDME</sequence>
<dbReference type="Gene3D" id="3.90.1150.10">
    <property type="entry name" value="Aspartate Aminotransferase, domain 1"/>
    <property type="match status" value="1"/>
</dbReference>
<accession>A0ABW4SCG1</accession>
<comment type="cofactor">
    <cofactor evidence="1">
        <name>pyridoxal 5'-phosphate</name>
        <dbReference type="ChEBI" id="CHEBI:597326"/>
    </cofactor>
</comment>
<gene>
    <name evidence="4" type="ORF">ACFSFY_03515</name>
</gene>
<dbReference type="InterPro" id="IPR015424">
    <property type="entry name" value="PyrdxlP-dep_Trfase"/>
</dbReference>
<reference evidence="5" key="1">
    <citation type="journal article" date="2019" name="Int. J. Syst. Evol. Microbiol.">
        <title>The Global Catalogue of Microorganisms (GCM) 10K type strain sequencing project: providing services to taxonomists for standard genome sequencing and annotation.</title>
        <authorList>
            <consortium name="The Broad Institute Genomics Platform"/>
            <consortium name="The Broad Institute Genome Sequencing Center for Infectious Disease"/>
            <person name="Wu L."/>
            <person name="Ma J."/>
        </authorList>
    </citation>
    <scope>NUCLEOTIDE SEQUENCE [LARGE SCALE GENOMIC DNA]</scope>
    <source>
        <strain evidence="5">CGMCC 4.7177</strain>
    </source>
</reference>
<dbReference type="Gene3D" id="3.40.640.10">
    <property type="entry name" value="Type I PLP-dependent aspartate aminotransferase-like (Major domain)"/>
    <property type="match status" value="1"/>
</dbReference>
<keyword evidence="2" id="KW-0663">Pyridoxal phosphate</keyword>
<dbReference type="InterPro" id="IPR015422">
    <property type="entry name" value="PyrdxlP-dep_Trfase_small"/>
</dbReference>